<gene>
    <name evidence="8" type="ORF">GCL60_16735</name>
</gene>
<sequence>MQSIKIINTSNNEVFYATEKSAGFDIAANENVLLLPLQVKKIKTGLFWKIEDDSDLLSTTAAAKLARCSPTTIRRMCAKGDLKYENVNKKILINKEHLLSYLDSDEIIDLSDKFELQIRPRSSSLLKEKLHIQLGTIDPDYTGEICIIVQNLSFKPKLIFKGERIAQGVISNIHTANNLINKKIIRKNNGFGSTGK</sequence>
<dbReference type="InterPro" id="IPR041657">
    <property type="entry name" value="HTH_17"/>
</dbReference>
<dbReference type="EMBL" id="WFLM01000009">
    <property type="protein sequence ID" value="KAB8035876.1"/>
    <property type="molecule type" value="Genomic_DNA"/>
</dbReference>
<dbReference type="PANTHER" id="PTHR11241:SF0">
    <property type="entry name" value="DEOXYURIDINE 5'-TRIPHOSPHATE NUCLEOTIDOHYDROLASE"/>
    <property type="match status" value="1"/>
</dbReference>
<dbReference type="SUPFAM" id="SSF51283">
    <property type="entry name" value="dUTPase-like"/>
    <property type="match status" value="1"/>
</dbReference>
<dbReference type="GO" id="GO:0046081">
    <property type="term" value="P:dUTP catabolic process"/>
    <property type="evidence" value="ECO:0007669"/>
    <property type="project" value="InterPro"/>
</dbReference>
<evidence type="ECO:0000256" key="2">
    <source>
        <dbReference type="ARBA" id="ARBA00012379"/>
    </source>
</evidence>
<evidence type="ECO:0000256" key="3">
    <source>
        <dbReference type="ARBA" id="ARBA00022801"/>
    </source>
</evidence>
<accession>A0A6N6VND5</accession>
<feature type="domain" description="Helix-turn-helix" evidence="7">
    <location>
        <begin position="56"/>
        <end position="103"/>
    </location>
</feature>
<dbReference type="Pfam" id="PF12728">
    <property type="entry name" value="HTH_17"/>
    <property type="match status" value="1"/>
</dbReference>
<dbReference type="InterPro" id="IPR008181">
    <property type="entry name" value="dUTPase"/>
</dbReference>
<keyword evidence="4" id="KW-0546">Nucleotide metabolism</keyword>
<dbReference type="GO" id="GO:0006226">
    <property type="term" value="P:dUMP biosynthetic process"/>
    <property type="evidence" value="ECO:0007669"/>
    <property type="project" value="InterPro"/>
</dbReference>
<dbReference type="Proteomes" id="UP000437748">
    <property type="component" value="Unassembled WGS sequence"/>
</dbReference>
<dbReference type="Gene3D" id="2.70.40.10">
    <property type="match status" value="2"/>
</dbReference>
<dbReference type="GO" id="GO:0000287">
    <property type="term" value="F:magnesium ion binding"/>
    <property type="evidence" value="ECO:0007669"/>
    <property type="project" value="InterPro"/>
</dbReference>
<dbReference type="CDD" id="cd07557">
    <property type="entry name" value="trimeric_dUTPase"/>
    <property type="match status" value="1"/>
</dbReference>
<evidence type="ECO:0000313" key="9">
    <source>
        <dbReference type="Proteomes" id="UP000437748"/>
    </source>
</evidence>
<comment type="similarity">
    <text evidence="1">Belongs to the dUTPase family.</text>
</comment>
<evidence type="ECO:0000256" key="4">
    <source>
        <dbReference type="ARBA" id="ARBA00023080"/>
    </source>
</evidence>
<evidence type="ECO:0000313" key="8">
    <source>
        <dbReference type="EMBL" id="KAB8035876.1"/>
    </source>
</evidence>
<organism evidence="8 9">
    <name type="scientific">Silvanigrella paludirubra</name>
    <dbReference type="NCBI Taxonomy" id="2499159"/>
    <lineage>
        <taxon>Bacteria</taxon>
        <taxon>Pseudomonadati</taxon>
        <taxon>Bdellovibrionota</taxon>
        <taxon>Oligoflexia</taxon>
        <taxon>Silvanigrellales</taxon>
        <taxon>Silvanigrellaceae</taxon>
        <taxon>Silvanigrella</taxon>
    </lineage>
</organism>
<dbReference type="EC" id="3.6.1.23" evidence="2"/>
<keyword evidence="9" id="KW-1185">Reference proteome</keyword>
<protein>
    <recommendedName>
        <fullName evidence="2">dUTP diphosphatase</fullName>
        <ecNumber evidence="2">3.6.1.23</ecNumber>
    </recommendedName>
</protein>
<proteinExistence type="inferred from homology"/>
<keyword evidence="3" id="KW-0378">Hydrolase</keyword>
<dbReference type="InterPro" id="IPR036157">
    <property type="entry name" value="dUTPase-like_sf"/>
</dbReference>
<dbReference type="Pfam" id="PF00692">
    <property type="entry name" value="dUTPase"/>
    <property type="match status" value="1"/>
</dbReference>
<dbReference type="AlphaFoldDB" id="A0A6N6VND5"/>
<comment type="caution">
    <text evidence="8">The sequence shown here is derived from an EMBL/GenBank/DDBJ whole genome shotgun (WGS) entry which is preliminary data.</text>
</comment>
<dbReference type="RefSeq" id="WP_153421901.1">
    <property type="nucleotide sequence ID" value="NZ_WFLM01000009.1"/>
</dbReference>
<reference evidence="8 9" key="1">
    <citation type="submission" date="2019-10" db="EMBL/GenBank/DDBJ databases">
        <title>New species of Slilvanegrellaceae.</title>
        <authorList>
            <person name="Pitt A."/>
            <person name="Hahn M.W."/>
        </authorList>
    </citation>
    <scope>NUCLEOTIDE SEQUENCE [LARGE SCALE GENOMIC DNA]</scope>
    <source>
        <strain evidence="8 9">SP-Ram-0.45-NSY-1</strain>
    </source>
</reference>
<evidence type="ECO:0000256" key="1">
    <source>
        <dbReference type="ARBA" id="ARBA00006581"/>
    </source>
</evidence>
<evidence type="ECO:0000259" key="6">
    <source>
        <dbReference type="Pfam" id="PF00692"/>
    </source>
</evidence>
<dbReference type="InterPro" id="IPR029054">
    <property type="entry name" value="dUTPase-like"/>
</dbReference>
<comment type="catalytic activity">
    <reaction evidence="5">
        <text>dUTP + H2O = dUMP + diphosphate + H(+)</text>
        <dbReference type="Rhea" id="RHEA:10248"/>
        <dbReference type="ChEBI" id="CHEBI:15377"/>
        <dbReference type="ChEBI" id="CHEBI:15378"/>
        <dbReference type="ChEBI" id="CHEBI:33019"/>
        <dbReference type="ChEBI" id="CHEBI:61555"/>
        <dbReference type="ChEBI" id="CHEBI:246422"/>
        <dbReference type="EC" id="3.6.1.23"/>
    </reaction>
</comment>
<feature type="domain" description="dUTPase-like" evidence="6">
    <location>
        <begin position="104"/>
        <end position="195"/>
    </location>
</feature>
<name>A0A6N6VND5_9BACT</name>
<dbReference type="OrthoDB" id="5293300at2"/>
<dbReference type="GO" id="GO:0004170">
    <property type="term" value="F:dUTP diphosphatase activity"/>
    <property type="evidence" value="ECO:0007669"/>
    <property type="project" value="UniProtKB-EC"/>
</dbReference>
<evidence type="ECO:0000256" key="5">
    <source>
        <dbReference type="ARBA" id="ARBA00047686"/>
    </source>
</evidence>
<dbReference type="PANTHER" id="PTHR11241">
    <property type="entry name" value="DEOXYURIDINE 5'-TRIPHOSPHATE NUCLEOTIDOHYDROLASE"/>
    <property type="match status" value="1"/>
</dbReference>
<evidence type="ECO:0000259" key="7">
    <source>
        <dbReference type="Pfam" id="PF12728"/>
    </source>
</evidence>
<dbReference type="InterPro" id="IPR033704">
    <property type="entry name" value="dUTPase_trimeric"/>
</dbReference>